<name>V6IZJ1_9BACL</name>
<dbReference type="OrthoDB" id="2991736at2"/>
<dbReference type="EMBL" id="AWTC01000003">
    <property type="protein sequence ID" value="EST12993.1"/>
    <property type="molecule type" value="Genomic_DNA"/>
</dbReference>
<evidence type="ECO:0000313" key="2">
    <source>
        <dbReference type="EMBL" id="EST12993.1"/>
    </source>
</evidence>
<gene>
    <name evidence="2" type="ORF">P343_04810</name>
</gene>
<sequence>MAEESKKKPKVIRVGKLVIQADEVIIQHEPKEEHHSTISDSPVHQPNFNQPVARDFWGFPIRNAVPQEVEPAPEEVKKEEE</sequence>
<protein>
    <submittedName>
        <fullName evidence="2">Uncharacterized protein</fullName>
    </submittedName>
</protein>
<dbReference type="PATRIC" id="fig|1395513.3.peg.985"/>
<feature type="compositionally biased region" description="Polar residues" evidence="1">
    <location>
        <begin position="38"/>
        <end position="50"/>
    </location>
</feature>
<feature type="region of interest" description="Disordered" evidence="1">
    <location>
        <begin position="30"/>
        <end position="51"/>
    </location>
</feature>
<accession>V6IZJ1</accession>
<evidence type="ECO:0000256" key="1">
    <source>
        <dbReference type="SAM" id="MobiDB-lite"/>
    </source>
</evidence>
<proteinExistence type="predicted"/>
<comment type="caution">
    <text evidence="2">The sequence shown here is derived from an EMBL/GenBank/DDBJ whole genome shotgun (WGS) entry which is preliminary data.</text>
</comment>
<dbReference type="AlphaFoldDB" id="V6IZJ1"/>
<dbReference type="Proteomes" id="UP000018296">
    <property type="component" value="Unassembled WGS sequence"/>
</dbReference>
<dbReference type="RefSeq" id="WP_023509265.1">
    <property type="nucleotide sequence ID" value="NZ_AWTC01000003.1"/>
</dbReference>
<reference evidence="2 3" key="1">
    <citation type="journal article" date="2013" name="Genome Announc.">
        <title>Genome Sequence of Sporolactobacillus laevolacticus DSM442, an Efficient Polymer-Grade D-Lactate Producer from Agricultural Waste Cottonseed as a Nitrogen Source.</title>
        <authorList>
            <person name="Wang H."/>
            <person name="Wang L."/>
            <person name="Ju J."/>
            <person name="Yu B."/>
            <person name="Ma Y."/>
        </authorList>
    </citation>
    <scope>NUCLEOTIDE SEQUENCE [LARGE SCALE GENOMIC DNA]</scope>
    <source>
        <strain evidence="2 3">DSM 442</strain>
    </source>
</reference>
<organism evidence="2 3">
    <name type="scientific">Sporolactobacillus laevolacticus DSM 442</name>
    <dbReference type="NCBI Taxonomy" id="1395513"/>
    <lineage>
        <taxon>Bacteria</taxon>
        <taxon>Bacillati</taxon>
        <taxon>Bacillota</taxon>
        <taxon>Bacilli</taxon>
        <taxon>Bacillales</taxon>
        <taxon>Sporolactobacillaceae</taxon>
        <taxon>Sporolactobacillus</taxon>
    </lineage>
</organism>
<keyword evidence="3" id="KW-1185">Reference proteome</keyword>
<evidence type="ECO:0000313" key="3">
    <source>
        <dbReference type="Proteomes" id="UP000018296"/>
    </source>
</evidence>